<reference evidence="3" key="1">
    <citation type="journal article" date="2020" name="Nature">
        <title>Giant virus diversity and host interactions through global metagenomics.</title>
        <authorList>
            <person name="Schulz F."/>
            <person name="Roux S."/>
            <person name="Paez-Espino D."/>
            <person name="Jungbluth S."/>
            <person name="Walsh D.A."/>
            <person name="Denef V.J."/>
            <person name="McMahon K.D."/>
            <person name="Konstantinidis K.T."/>
            <person name="Eloe-Fadrosh E.A."/>
            <person name="Kyrpides N.C."/>
            <person name="Woyke T."/>
        </authorList>
    </citation>
    <scope>NUCLEOTIDE SEQUENCE</scope>
    <source>
        <strain evidence="3">GVMAG-M-3300009182-78</strain>
    </source>
</reference>
<evidence type="ECO:0000256" key="1">
    <source>
        <dbReference type="SAM" id="MobiDB-lite"/>
    </source>
</evidence>
<feature type="compositionally biased region" description="Polar residues" evidence="1">
    <location>
        <begin position="135"/>
        <end position="172"/>
    </location>
</feature>
<feature type="transmembrane region" description="Helical" evidence="2">
    <location>
        <begin position="44"/>
        <end position="66"/>
    </location>
</feature>
<organism evidence="3">
    <name type="scientific">viral metagenome</name>
    <dbReference type="NCBI Taxonomy" id="1070528"/>
    <lineage>
        <taxon>unclassified sequences</taxon>
        <taxon>metagenomes</taxon>
        <taxon>organismal metagenomes</taxon>
    </lineage>
</organism>
<protein>
    <submittedName>
        <fullName evidence="3">Uncharacterized protein</fullName>
    </submittedName>
</protein>
<feature type="compositionally biased region" description="Low complexity" evidence="1">
    <location>
        <begin position="173"/>
        <end position="191"/>
    </location>
</feature>
<name>A0A6C0B1I0_9ZZZZ</name>
<accession>A0A6C0B1I0</accession>
<sequence length="249" mass="25909">MDRLSTSTPALTQSQSSFLPSSLSSITTTGASTTTGPTFLNLSLTTWIIIILVLAILGINIFAYLAKGTQTFASFFSPIFQKITYLFGNSLGNVTKQVTDTAATGTTAGVDIIAGTIDSGVDVTSQIISGAPASSSIVGSQKTSTNNTIPTNQNDSLTQTLNQAQKMNPTTQGNSGSSSSSSSSSTSNFSADDATSAIQSSKTSSKSGWCYIGEDRGFRSCIQVGENDHCMSGDIFPSQDICVNPTLRQ</sequence>
<dbReference type="EMBL" id="MN739042">
    <property type="protein sequence ID" value="QHS85313.1"/>
    <property type="molecule type" value="Genomic_DNA"/>
</dbReference>
<feature type="region of interest" description="Disordered" evidence="1">
    <location>
        <begin position="135"/>
        <end position="191"/>
    </location>
</feature>
<evidence type="ECO:0000256" key="2">
    <source>
        <dbReference type="SAM" id="Phobius"/>
    </source>
</evidence>
<dbReference type="AlphaFoldDB" id="A0A6C0B1I0"/>
<keyword evidence="2" id="KW-1133">Transmembrane helix</keyword>
<proteinExistence type="predicted"/>
<keyword evidence="2" id="KW-0812">Transmembrane</keyword>
<keyword evidence="2" id="KW-0472">Membrane</keyword>
<evidence type="ECO:0000313" key="3">
    <source>
        <dbReference type="EMBL" id="QHS85313.1"/>
    </source>
</evidence>